<comment type="pathway">
    <text evidence="2 9 12">Pyrimidine metabolism; UMP biosynthesis via de novo pathway; UMP from orotate: step 2/2.</text>
</comment>
<reference evidence="14" key="1">
    <citation type="submission" date="2016-08" db="EMBL/GenBank/DDBJ databases">
        <authorList>
            <person name="Seilhamer J.J."/>
        </authorList>
    </citation>
    <scope>NUCLEOTIDE SEQUENCE</scope>
    <source>
        <strain evidence="14">86-1</strain>
    </source>
</reference>
<evidence type="ECO:0000256" key="12">
    <source>
        <dbReference type="RuleBase" id="RU000512"/>
    </source>
</evidence>
<feature type="active site" description="For OMPdecase activity" evidence="10">
    <location>
        <position position="74"/>
    </location>
</feature>
<evidence type="ECO:0000256" key="4">
    <source>
        <dbReference type="ARBA" id="ARBA00022793"/>
    </source>
</evidence>
<dbReference type="NCBIfam" id="TIGR01740">
    <property type="entry name" value="pyrF"/>
    <property type="match status" value="1"/>
</dbReference>
<dbReference type="AlphaFoldDB" id="A0A212LBS3"/>
<evidence type="ECO:0000256" key="9">
    <source>
        <dbReference type="HAMAP-Rule" id="MF_01200"/>
    </source>
</evidence>
<dbReference type="HAMAP" id="MF_01200_B">
    <property type="entry name" value="OMPdecase_type1_B"/>
    <property type="match status" value="1"/>
</dbReference>
<evidence type="ECO:0000256" key="10">
    <source>
        <dbReference type="PIRSR" id="PIRSR614732-1"/>
    </source>
</evidence>
<evidence type="ECO:0000256" key="2">
    <source>
        <dbReference type="ARBA" id="ARBA00004861"/>
    </source>
</evidence>
<comment type="function">
    <text evidence="1 9">Catalyzes the decarboxylation of orotidine 5'-monophosphate (OMP) to uridine 5'-monophosphate (UMP).</text>
</comment>
<dbReference type="Gene3D" id="3.20.20.70">
    <property type="entry name" value="Aldolase class I"/>
    <property type="match status" value="1"/>
</dbReference>
<comment type="catalytic activity">
    <reaction evidence="7 9 12">
        <text>orotidine 5'-phosphate + H(+) = UMP + CO2</text>
        <dbReference type="Rhea" id="RHEA:11596"/>
        <dbReference type="ChEBI" id="CHEBI:15378"/>
        <dbReference type="ChEBI" id="CHEBI:16526"/>
        <dbReference type="ChEBI" id="CHEBI:57538"/>
        <dbReference type="ChEBI" id="CHEBI:57865"/>
        <dbReference type="EC" id="4.1.1.23"/>
    </reaction>
</comment>
<dbReference type="SMART" id="SM00934">
    <property type="entry name" value="OMPdecase"/>
    <property type="match status" value="1"/>
</dbReference>
<dbReference type="GO" id="GO:0004590">
    <property type="term" value="F:orotidine-5'-phosphate decarboxylase activity"/>
    <property type="evidence" value="ECO:0007669"/>
    <property type="project" value="UniProtKB-UniRule"/>
</dbReference>
<feature type="binding site" evidence="9 11">
    <location>
        <position position="25"/>
    </location>
    <ligand>
        <name>substrate</name>
    </ligand>
</feature>
<keyword evidence="5 9" id="KW-0665">Pyrimidine biosynthesis</keyword>
<evidence type="ECO:0000256" key="3">
    <source>
        <dbReference type="ARBA" id="ARBA00011738"/>
    </source>
</evidence>
<evidence type="ECO:0000256" key="8">
    <source>
        <dbReference type="ARBA" id="ARBA00061012"/>
    </source>
</evidence>
<dbReference type="NCBIfam" id="NF001273">
    <property type="entry name" value="PRK00230.1"/>
    <property type="match status" value="1"/>
</dbReference>
<gene>
    <name evidence="9 14" type="primary">pyrF</name>
    <name evidence="14" type="ORF">KL86DES1_22260</name>
</gene>
<evidence type="ECO:0000313" key="14">
    <source>
        <dbReference type="EMBL" id="SCM74960.1"/>
    </source>
</evidence>
<dbReference type="EC" id="4.1.1.23" evidence="9"/>
<comment type="similarity">
    <text evidence="8 9">Belongs to the OMP decarboxylase family. Type 1 subfamily.</text>
</comment>
<accession>A0A212LBS3</accession>
<evidence type="ECO:0000256" key="7">
    <source>
        <dbReference type="ARBA" id="ARBA00049157"/>
    </source>
</evidence>
<feature type="binding site" evidence="9 11">
    <location>
        <position position="134"/>
    </location>
    <ligand>
        <name>substrate</name>
    </ligand>
</feature>
<dbReference type="EMBL" id="FMJC01000002">
    <property type="protein sequence ID" value="SCM74960.1"/>
    <property type="molecule type" value="Genomic_DNA"/>
</dbReference>
<keyword evidence="4 9" id="KW-0210">Decarboxylase</keyword>
<dbReference type="GO" id="GO:0005829">
    <property type="term" value="C:cytosol"/>
    <property type="evidence" value="ECO:0007669"/>
    <property type="project" value="TreeGrafter"/>
</dbReference>
<feature type="active site" description="Proton donor" evidence="9">
    <location>
        <position position="76"/>
    </location>
</feature>
<dbReference type="PANTHER" id="PTHR32119">
    <property type="entry name" value="OROTIDINE 5'-PHOSPHATE DECARBOXYLASE"/>
    <property type="match status" value="1"/>
</dbReference>
<dbReference type="InterPro" id="IPR014732">
    <property type="entry name" value="OMPdecase"/>
</dbReference>
<evidence type="ECO:0000256" key="11">
    <source>
        <dbReference type="PIRSR" id="PIRSR614732-2"/>
    </source>
</evidence>
<name>A0A212LBS3_9BACT</name>
<feature type="binding site" evidence="9 11">
    <location>
        <position position="192"/>
    </location>
    <ligand>
        <name>substrate</name>
    </ligand>
</feature>
<dbReference type="InterPro" id="IPR018089">
    <property type="entry name" value="OMPdecase_AS"/>
</dbReference>
<dbReference type="FunFam" id="3.20.20.70:FF:000015">
    <property type="entry name" value="Orotidine 5'-phosphate decarboxylase"/>
    <property type="match status" value="1"/>
</dbReference>
<dbReference type="InterPro" id="IPR001754">
    <property type="entry name" value="OMPdeCOase_dom"/>
</dbReference>
<comment type="subunit">
    <text evidence="3 9">Homodimer.</text>
</comment>
<dbReference type="SUPFAM" id="SSF51366">
    <property type="entry name" value="Ribulose-phoshate binding barrel"/>
    <property type="match status" value="1"/>
</dbReference>
<feature type="binding site" evidence="9 11">
    <location>
        <position position="222"/>
    </location>
    <ligand>
        <name>substrate</name>
    </ligand>
</feature>
<feature type="binding site" evidence="9 11">
    <location>
        <position position="221"/>
    </location>
    <ligand>
        <name>substrate</name>
    </ligand>
</feature>
<keyword evidence="6 9" id="KW-0456">Lyase</keyword>
<dbReference type="InterPro" id="IPR047596">
    <property type="entry name" value="OMPdecase_bac"/>
</dbReference>
<feature type="active site" description="For OMPdecase activity" evidence="10">
    <location>
        <position position="76"/>
    </location>
</feature>
<feature type="binding site" evidence="9 11">
    <location>
        <position position="47"/>
    </location>
    <ligand>
        <name>substrate</name>
    </ligand>
</feature>
<evidence type="ECO:0000256" key="1">
    <source>
        <dbReference type="ARBA" id="ARBA00002356"/>
    </source>
</evidence>
<sequence>MQSEIIGNALMTNTLSSPQLVVALDVPRRADALTMARTLKGTAPWCKVGMEMFTHAGPAFLEELVAMGYKVFLDLKFYDIPNTVGQAVKSAAGVGVDMLTLHCQGGERMCRAACEAVASLDGKKPLLFGVTVLTSFAQGEMPGIRENTSDFALALARGAQGWGLDGVVCSGHEVAGIKAACPGFSCLCPGIRPSGSAADDQRRTMTPAQAVAAGADYLVVGRPIIAASDPRAAAEQILADMTSAT</sequence>
<dbReference type="PROSITE" id="PS00156">
    <property type="entry name" value="OMPDECASE"/>
    <property type="match status" value="1"/>
</dbReference>
<dbReference type="GO" id="GO:0044205">
    <property type="term" value="P:'de novo' UMP biosynthetic process"/>
    <property type="evidence" value="ECO:0007669"/>
    <property type="project" value="UniProtKB-UniRule"/>
</dbReference>
<dbReference type="Pfam" id="PF00215">
    <property type="entry name" value="OMPdecase"/>
    <property type="match status" value="1"/>
</dbReference>
<feature type="binding site" evidence="9">
    <location>
        <begin position="74"/>
        <end position="83"/>
    </location>
    <ligand>
        <name>substrate</name>
    </ligand>
</feature>
<dbReference type="CDD" id="cd04725">
    <property type="entry name" value="OMP_decarboxylase_like"/>
    <property type="match status" value="1"/>
</dbReference>
<feature type="binding site" evidence="9 11">
    <location>
        <position position="201"/>
    </location>
    <ligand>
        <name>substrate</name>
    </ligand>
</feature>
<evidence type="ECO:0000256" key="6">
    <source>
        <dbReference type="ARBA" id="ARBA00023239"/>
    </source>
</evidence>
<feature type="domain" description="Orotidine 5'-phosphate decarboxylase" evidence="13">
    <location>
        <begin position="19"/>
        <end position="237"/>
    </location>
</feature>
<dbReference type="UniPathway" id="UPA00070">
    <property type="reaction ID" value="UER00120"/>
</dbReference>
<dbReference type="PANTHER" id="PTHR32119:SF2">
    <property type="entry name" value="OROTIDINE 5'-PHOSPHATE DECARBOXYLASE"/>
    <property type="match status" value="1"/>
</dbReference>
<proteinExistence type="inferred from homology"/>
<dbReference type="InterPro" id="IPR013785">
    <property type="entry name" value="Aldolase_TIM"/>
</dbReference>
<dbReference type="InterPro" id="IPR011060">
    <property type="entry name" value="RibuloseP-bd_barrel"/>
</dbReference>
<evidence type="ECO:0000256" key="5">
    <source>
        <dbReference type="ARBA" id="ARBA00022975"/>
    </source>
</evidence>
<feature type="active site" description="For OMPdecase activity" evidence="10">
    <location>
        <position position="79"/>
    </location>
</feature>
<dbReference type="GO" id="GO:0006207">
    <property type="term" value="P:'de novo' pyrimidine nucleobase biosynthetic process"/>
    <property type="evidence" value="ECO:0007669"/>
    <property type="project" value="InterPro"/>
</dbReference>
<organism evidence="14">
    <name type="scientific">uncultured Desulfovibrio sp</name>
    <dbReference type="NCBI Taxonomy" id="167968"/>
    <lineage>
        <taxon>Bacteria</taxon>
        <taxon>Pseudomonadati</taxon>
        <taxon>Thermodesulfobacteriota</taxon>
        <taxon>Desulfovibrionia</taxon>
        <taxon>Desulfovibrionales</taxon>
        <taxon>Desulfovibrionaceae</taxon>
        <taxon>Desulfovibrio</taxon>
        <taxon>environmental samples</taxon>
    </lineage>
</organism>
<protein>
    <recommendedName>
        <fullName evidence="9">Orotidine 5'-phosphate decarboxylase</fullName>
        <ecNumber evidence="9">4.1.1.23</ecNumber>
    </recommendedName>
    <alternativeName>
        <fullName evidence="9">OMP decarboxylase</fullName>
        <shortName evidence="9">OMPDCase</shortName>
        <shortName evidence="9">OMPdecase</shortName>
    </alternativeName>
</protein>
<evidence type="ECO:0000259" key="13">
    <source>
        <dbReference type="SMART" id="SM00934"/>
    </source>
</evidence>